<protein>
    <recommendedName>
        <fullName evidence="3">WGR domain-containing protein</fullName>
    </recommendedName>
</protein>
<name>A0ABY3W604_9MICC</name>
<reference evidence="1 2" key="1">
    <citation type="submission" date="2022-03" db="EMBL/GenBank/DDBJ databases">
        <title>Isotopic signatures of nitrous oxide derived from detoxification processes.</title>
        <authorList>
            <person name="Behrendt U."/>
            <person name="Buchen C."/>
            <person name="Well R."/>
            <person name="Ulrich A."/>
            <person name="Rohe L."/>
            <person name="Kolb S."/>
            <person name="Schloter M."/>
            <person name="Horn M.A."/>
            <person name="Augustin J."/>
        </authorList>
    </citation>
    <scope>NUCLEOTIDE SEQUENCE [LARGE SCALE GENOMIC DNA]</scope>
    <source>
        <strain evidence="1 2">S4-C24</strain>
    </source>
</reference>
<keyword evidence="2" id="KW-1185">Reference proteome</keyword>
<proteinExistence type="predicted"/>
<dbReference type="Proteomes" id="UP000829069">
    <property type="component" value="Chromosome"/>
</dbReference>
<evidence type="ECO:0008006" key="3">
    <source>
        <dbReference type="Google" id="ProtNLM"/>
    </source>
</evidence>
<gene>
    <name evidence="1" type="ORF">MNQ99_15900</name>
</gene>
<dbReference type="RefSeq" id="WP_241913622.1">
    <property type="nucleotide sequence ID" value="NZ_CP093326.1"/>
</dbReference>
<accession>A0ABY3W604</accession>
<evidence type="ECO:0000313" key="1">
    <source>
        <dbReference type="EMBL" id="UNK45396.1"/>
    </source>
</evidence>
<sequence>MILIEMKNGALLNLAHVIELKADFTGETKDGLKVYGIHASTVDGKTRKVWSELDTEAAAEGMLHDLKRCIREAHIEGYAIISSKSYKN</sequence>
<organism evidence="1 2">
    <name type="scientific">Arthrobacter sulfonylureivorans</name>
    <dbReference type="NCBI Taxonomy" id="2486855"/>
    <lineage>
        <taxon>Bacteria</taxon>
        <taxon>Bacillati</taxon>
        <taxon>Actinomycetota</taxon>
        <taxon>Actinomycetes</taxon>
        <taxon>Micrococcales</taxon>
        <taxon>Micrococcaceae</taxon>
        <taxon>Arthrobacter</taxon>
    </lineage>
</organism>
<dbReference type="EMBL" id="CP093326">
    <property type="protein sequence ID" value="UNK45396.1"/>
    <property type="molecule type" value="Genomic_DNA"/>
</dbReference>
<evidence type="ECO:0000313" key="2">
    <source>
        <dbReference type="Proteomes" id="UP000829069"/>
    </source>
</evidence>